<organism evidence="1 2">
    <name type="scientific">Bacteroides uniformis</name>
    <dbReference type="NCBI Taxonomy" id="820"/>
    <lineage>
        <taxon>Bacteria</taxon>
        <taxon>Pseudomonadati</taxon>
        <taxon>Bacteroidota</taxon>
        <taxon>Bacteroidia</taxon>
        <taxon>Bacteroidales</taxon>
        <taxon>Bacteroidaceae</taxon>
        <taxon>Bacteroides</taxon>
    </lineage>
</organism>
<sequence>MPPDHLKDTAVKYIEGDINIDEVKKLINNYYQSKTTRTPEDEETEETDKMSANIARILNEQSFAFSMAGFISIHRRLF</sequence>
<dbReference type="RefSeq" id="WP_172685036.1">
    <property type="nucleotide sequence ID" value="NZ_CYZF01000009.1"/>
</dbReference>
<gene>
    <name evidence="1" type="ORF">ERS417307_03013</name>
</gene>
<accession>A0A174K4G8</accession>
<dbReference type="AlphaFoldDB" id="A0A174K4G8"/>
<evidence type="ECO:0000313" key="2">
    <source>
        <dbReference type="Proteomes" id="UP000095419"/>
    </source>
</evidence>
<dbReference type="EMBL" id="CYZF01000009">
    <property type="protein sequence ID" value="CUP04947.1"/>
    <property type="molecule type" value="Genomic_DNA"/>
</dbReference>
<reference evidence="1 2" key="1">
    <citation type="submission" date="2015-09" db="EMBL/GenBank/DDBJ databases">
        <authorList>
            <consortium name="Pathogen Informatics"/>
        </authorList>
    </citation>
    <scope>NUCLEOTIDE SEQUENCE [LARGE SCALE GENOMIC DNA]</scope>
    <source>
        <strain evidence="1 2">2789STDY5608791</strain>
    </source>
</reference>
<dbReference type="Proteomes" id="UP000095419">
    <property type="component" value="Unassembled WGS sequence"/>
</dbReference>
<evidence type="ECO:0000313" key="1">
    <source>
        <dbReference type="EMBL" id="CUP04947.1"/>
    </source>
</evidence>
<proteinExistence type="predicted"/>
<name>A0A174K4G8_BACUN</name>
<protein>
    <submittedName>
        <fullName evidence="1">Fic family protein</fullName>
    </submittedName>
</protein>